<keyword evidence="9" id="KW-1185">Reference proteome</keyword>
<sequence>MRLRTIAGFSAAVAVLAATLATPPALAASHNEAPTVMHGSVAARPAAPESLRIPALAFDESTVSLVWNKPEAYQDIVDYHVYQDGRLIGSASKTTGSASLPYIDAFYADRSNAAQVKVVMNNFTVTGLSPDTKYRFTVRAVDSRGVESVDSKAAAQLTAKLPVVFNVSDYGAVGDGKTLNTEAIQRTIDAATPGATVLIPEGTFKSGALWLKSNMTFKVAANGTLLGSENAADYPWNYRLYDYSTDERFYSLINAQTFDGTALENIRIVGPGTIDGNGWKQAGLDAEGFPVSTKSSSTTVNENGILAAAQVKLAAELGSPAPYPTRSNLITLRGVTNAYYGGFTALNPSNHTLVNLDSNNVTVNDVKLLTFDDNNADGIEFAHGDGLTVYNTLFDTGDDCMNFAAGLGQQSVNEKSTKNAWIFNNYFREGHGAVVAGSHTGAVIENVTAEDNVLNKTEVGLRMKTNPTNGGGAQNFLFRDNAMKNIAKEAFIFTSEYSDANAAISVEPATQMAYFRNIRVENVTVDGVKKESIKVVGTAAQSHQGIHFSNVRFIKGTKTNISFLEDSSFTNVVFDNVAEPWVVTSSKGLSFPGATTATAVSDDAGQAPTWPAHAGLQAVPGQSGVELAWEAATDNRAVSAYRVFANGRLALTVPATATSAALTGLAPKLGYDLEVRAYDATGNASTPLTAKVKTTGAKDKDAPVVPAGADAITVRNVSGATGSTWAAVQWQPATDNYGVDSYLITVNGKKALTVPADQTSATIGGLAPDAVSVIGITAIDATGNSTNYPGTLTVATPANPQHPTDPRLK</sequence>
<feature type="domain" description="Fibronectin type-III" evidence="7">
    <location>
        <begin position="711"/>
        <end position="799"/>
    </location>
</feature>
<evidence type="ECO:0000256" key="4">
    <source>
        <dbReference type="ARBA" id="ARBA00023326"/>
    </source>
</evidence>
<keyword evidence="4" id="KW-0624">Polysaccharide degradation</keyword>
<dbReference type="PANTHER" id="PTHR31339">
    <property type="entry name" value="PECTIN LYASE-RELATED"/>
    <property type="match status" value="1"/>
</dbReference>
<dbReference type="EMBL" id="JAAKZI010000036">
    <property type="protein sequence ID" value="NGN85075.1"/>
    <property type="molecule type" value="Genomic_DNA"/>
</dbReference>
<evidence type="ECO:0000256" key="5">
    <source>
        <dbReference type="RuleBase" id="RU361169"/>
    </source>
</evidence>
<dbReference type="Gene3D" id="2.160.20.10">
    <property type="entry name" value="Single-stranded right-handed beta-helix, Pectin lyase-like"/>
    <property type="match status" value="1"/>
</dbReference>
<dbReference type="Pfam" id="PF00041">
    <property type="entry name" value="fn3"/>
    <property type="match status" value="1"/>
</dbReference>
<organism evidence="8 9">
    <name type="scientific">Arthrobacter silviterrae</name>
    <dbReference type="NCBI Taxonomy" id="2026658"/>
    <lineage>
        <taxon>Bacteria</taxon>
        <taxon>Bacillati</taxon>
        <taxon>Actinomycetota</taxon>
        <taxon>Actinomycetes</taxon>
        <taxon>Micrococcales</taxon>
        <taxon>Micrococcaceae</taxon>
        <taxon>Arthrobacter</taxon>
    </lineage>
</organism>
<keyword evidence="4" id="KW-0119">Carbohydrate metabolism</keyword>
<reference evidence="8 9" key="1">
    <citation type="submission" date="2020-02" db="EMBL/GenBank/DDBJ databases">
        <title>Genome sequence of the type strain DSM 27180 of Arthrobacter silviterrae.</title>
        <authorList>
            <person name="Gao J."/>
            <person name="Sun J."/>
        </authorList>
    </citation>
    <scope>NUCLEOTIDE SEQUENCE [LARGE SCALE GENOMIC DNA]</scope>
    <source>
        <strain evidence="8 9">DSM 27180</strain>
    </source>
</reference>
<dbReference type="Pfam" id="PF00295">
    <property type="entry name" value="Glyco_hydro_28"/>
    <property type="match status" value="1"/>
</dbReference>
<evidence type="ECO:0000256" key="1">
    <source>
        <dbReference type="ARBA" id="ARBA00008834"/>
    </source>
</evidence>
<dbReference type="SUPFAM" id="SSF51126">
    <property type="entry name" value="Pectin lyase-like"/>
    <property type="match status" value="1"/>
</dbReference>
<feature type="domain" description="Fibronectin type-III" evidence="7">
    <location>
        <begin position="47"/>
        <end position="162"/>
    </location>
</feature>
<feature type="domain" description="Fibronectin type-III" evidence="7">
    <location>
        <begin position="607"/>
        <end position="698"/>
    </location>
</feature>
<gene>
    <name evidence="8" type="ORF">G6N77_16650</name>
</gene>
<dbReference type="Gene3D" id="2.60.40.10">
    <property type="entry name" value="Immunoglobulins"/>
    <property type="match status" value="3"/>
</dbReference>
<evidence type="ECO:0000256" key="2">
    <source>
        <dbReference type="ARBA" id="ARBA00022801"/>
    </source>
</evidence>
<dbReference type="InterPro" id="IPR036116">
    <property type="entry name" value="FN3_sf"/>
</dbReference>
<comment type="similarity">
    <text evidence="1 5">Belongs to the glycosyl hydrolase 28 family.</text>
</comment>
<feature type="signal peptide" evidence="6">
    <location>
        <begin position="1"/>
        <end position="27"/>
    </location>
</feature>
<evidence type="ECO:0000259" key="7">
    <source>
        <dbReference type="PROSITE" id="PS50853"/>
    </source>
</evidence>
<dbReference type="SMART" id="SM00060">
    <property type="entry name" value="FN3"/>
    <property type="match status" value="3"/>
</dbReference>
<dbReference type="RefSeq" id="WP_165183289.1">
    <property type="nucleotide sequence ID" value="NZ_JAAKZI010000036.1"/>
</dbReference>
<dbReference type="InterPro" id="IPR000743">
    <property type="entry name" value="Glyco_hydro_28"/>
</dbReference>
<dbReference type="InterPro" id="IPR003961">
    <property type="entry name" value="FN3_dom"/>
</dbReference>
<feature type="chain" id="PRO_5046993300" description="Fibronectin type-III domain-containing protein" evidence="6">
    <location>
        <begin position="28"/>
        <end position="809"/>
    </location>
</feature>
<dbReference type="InterPro" id="IPR013783">
    <property type="entry name" value="Ig-like_fold"/>
</dbReference>
<keyword evidence="6" id="KW-0732">Signal</keyword>
<evidence type="ECO:0000256" key="6">
    <source>
        <dbReference type="SAM" id="SignalP"/>
    </source>
</evidence>
<dbReference type="InterPro" id="IPR051801">
    <property type="entry name" value="GH28_Enzymes"/>
</dbReference>
<evidence type="ECO:0000313" key="8">
    <source>
        <dbReference type="EMBL" id="NGN85075.1"/>
    </source>
</evidence>
<evidence type="ECO:0000313" key="9">
    <source>
        <dbReference type="Proteomes" id="UP000479226"/>
    </source>
</evidence>
<dbReference type="CDD" id="cd00063">
    <property type="entry name" value="FN3"/>
    <property type="match status" value="1"/>
</dbReference>
<dbReference type="PANTHER" id="PTHR31339:SF9">
    <property type="entry name" value="PLASMIN AND FIBRONECTIN-BINDING PROTEIN A"/>
    <property type="match status" value="1"/>
</dbReference>
<proteinExistence type="inferred from homology"/>
<dbReference type="InterPro" id="IPR012334">
    <property type="entry name" value="Pectin_lyas_fold"/>
</dbReference>
<dbReference type="InterPro" id="IPR011050">
    <property type="entry name" value="Pectin_lyase_fold/virulence"/>
</dbReference>
<keyword evidence="2 5" id="KW-0378">Hydrolase</keyword>
<name>A0ABX0DI09_9MICC</name>
<evidence type="ECO:0000256" key="3">
    <source>
        <dbReference type="ARBA" id="ARBA00023295"/>
    </source>
</evidence>
<dbReference type="SUPFAM" id="SSF49265">
    <property type="entry name" value="Fibronectin type III"/>
    <property type="match status" value="2"/>
</dbReference>
<accession>A0ABX0DI09</accession>
<keyword evidence="3 5" id="KW-0326">Glycosidase</keyword>
<comment type="caution">
    <text evidence="8">The sequence shown here is derived from an EMBL/GenBank/DDBJ whole genome shotgun (WGS) entry which is preliminary data.</text>
</comment>
<dbReference type="Proteomes" id="UP000479226">
    <property type="component" value="Unassembled WGS sequence"/>
</dbReference>
<dbReference type="PROSITE" id="PS50853">
    <property type="entry name" value="FN3"/>
    <property type="match status" value="3"/>
</dbReference>
<protein>
    <recommendedName>
        <fullName evidence="7">Fibronectin type-III domain-containing protein</fullName>
    </recommendedName>
</protein>